<name>A0A8H3WUR4_GIGMA</name>
<evidence type="ECO:0000313" key="5">
    <source>
        <dbReference type="EMBL" id="KAF0350905.1"/>
    </source>
</evidence>
<dbReference type="InterPro" id="IPR029063">
    <property type="entry name" value="SAM-dependent_MTases_sf"/>
</dbReference>
<dbReference type="GO" id="GO:0032259">
    <property type="term" value="P:methylation"/>
    <property type="evidence" value="ECO:0007669"/>
    <property type="project" value="UniProtKB-KW"/>
</dbReference>
<dbReference type="SUPFAM" id="SSF53335">
    <property type="entry name" value="S-adenosyl-L-methionine-dependent methyltransferases"/>
    <property type="match status" value="1"/>
</dbReference>
<evidence type="ECO:0000256" key="3">
    <source>
        <dbReference type="ARBA" id="ARBA00022691"/>
    </source>
</evidence>
<reference evidence="5 6" key="1">
    <citation type="journal article" date="2019" name="Environ. Microbiol.">
        <title>At the nexus of three kingdoms: the genome of the mycorrhizal fungus Gigaspora margarita provides insights into plant, endobacterial and fungal interactions.</title>
        <authorList>
            <person name="Venice F."/>
            <person name="Ghignone S."/>
            <person name="Salvioli di Fossalunga A."/>
            <person name="Amselem J."/>
            <person name="Novero M."/>
            <person name="Xianan X."/>
            <person name="Sedzielewska Toro K."/>
            <person name="Morin E."/>
            <person name="Lipzen A."/>
            <person name="Grigoriev I.V."/>
            <person name="Henrissat B."/>
            <person name="Martin F.M."/>
            <person name="Bonfante P."/>
        </authorList>
    </citation>
    <scope>NUCLEOTIDE SEQUENCE [LARGE SCALE GENOMIC DNA]</scope>
    <source>
        <strain evidence="5 6">BEG34</strain>
    </source>
</reference>
<accession>A0A8H3WUR4</accession>
<feature type="domain" description="Methyltransferase" evidence="4">
    <location>
        <begin position="72"/>
        <end position="163"/>
    </location>
</feature>
<protein>
    <submittedName>
        <fullName evidence="5">S-adenosyl-L-methionine-dependent methyltransferase</fullName>
    </submittedName>
</protein>
<comment type="caution">
    <text evidence="5">The sequence shown here is derived from an EMBL/GenBank/DDBJ whole genome shotgun (WGS) entry which is preliminary data.</text>
</comment>
<keyword evidence="6" id="KW-1185">Reference proteome</keyword>
<dbReference type="Gene3D" id="3.40.50.150">
    <property type="entry name" value="Vaccinia Virus protein VP39"/>
    <property type="match status" value="1"/>
</dbReference>
<dbReference type="Proteomes" id="UP000439903">
    <property type="component" value="Unassembled WGS sequence"/>
</dbReference>
<sequence length="293" mass="33366">MGSKQSKYPKLIKKINKASNDIRQNDECPQLVKQDDQYVDRMQLFHHVMRCVSNGNFKVPLDEQLKEGGVVVLDVCCGTGTWLSEMASDFPNSNFVGIEKDPIYPEHKPKNVKIVQADVLEKFPFKDDTFDFVYSRLNFFSFSESQWKNHLIKEFVRVLKPGGYLECLDHSGSDNKGAILEKLNVAIEKVLIQAGRCPSLASKFSGIIESEPQMGKVTLTEVTVPIGSWGGKIGDLGLHINMHMMSGLKKGIMHYLKLSEKSLEKLWADYKTEVNTHHTRWKINRYISQKNNN</sequence>
<dbReference type="GO" id="GO:0008168">
    <property type="term" value="F:methyltransferase activity"/>
    <property type="evidence" value="ECO:0007669"/>
    <property type="project" value="UniProtKB-KW"/>
</dbReference>
<dbReference type="EMBL" id="WTPW01003207">
    <property type="protein sequence ID" value="KAF0350905.1"/>
    <property type="molecule type" value="Genomic_DNA"/>
</dbReference>
<evidence type="ECO:0000256" key="1">
    <source>
        <dbReference type="ARBA" id="ARBA00022603"/>
    </source>
</evidence>
<dbReference type="CDD" id="cd02440">
    <property type="entry name" value="AdoMet_MTases"/>
    <property type="match status" value="1"/>
</dbReference>
<dbReference type="PANTHER" id="PTHR43591">
    <property type="entry name" value="METHYLTRANSFERASE"/>
    <property type="match status" value="1"/>
</dbReference>
<organism evidence="5 6">
    <name type="scientific">Gigaspora margarita</name>
    <dbReference type="NCBI Taxonomy" id="4874"/>
    <lineage>
        <taxon>Eukaryota</taxon>
        <taxon>Fungi</taxon>
        <taxon>Fungi incertae sedis</taxon>
        <taxon>Mucoromycota</taxon>
        <taxon>Glomeromycotina</taxon>
        <taxon>Glomeromycetes</taxon>
        <taxon>Diversisporales</taxon>
        <taxon>Gigasporaceae</taxon>
        <taxon>Gigaspora</taxon>
    </lineage>
</organism>
<keyword evidence="1 5" id="KW-0489">Methyltransferase</keyword>
<evidence type="ECO:0000259" key="4">
    <source>
        <dbReference type="Pfam" id="PF13649"/>
    </source>
</evidence>
<dbReference type="OrthoDB" id="2013972at2759"/>
<evidence type="ECO:0000313" key="6">
    <source>
        <dbReference type="Proteomes" id="UP000439903"/>
    </source>
</evidence>
<evidence type="ECO:0000256" key="2">
    <source>
        <dbReference type="ARBA" id="ARBA00022679"/>
    </source>
</evidence>
<dbReference type="AlphaFoldDB" id="A0A8H3WUR4"/>
<proteinExistence type="predicted"/>
<dbReference type="InterPro" id="IPR041698">
    <property type="entry name" value="Methyltransf_25"/>
</dbReference>
<dbReference type="PROSITE" id="PS01184">
    <property type="entry name" value="UBIE_2"/>
    <property type="match status" value="1"/>
</dbReference>
<dbReference type="InterPro" id="IPR023576">
    <property type="entry name" value="UbiE/COQ5_MeTrFase_CS"/>
</dbReference>
<keyword evidence="2 5" id="KW-0808">Transferase</keyword>
<keyword evidence="3" id="KW-0949">S-adenosyl-L-methionine</keyword>
<dbReference type="Pfam" id="PF13649">
    <property type="entry name" value="Methyltransf_25"/>
    <property type="match status" value="1"/>
</dbReference>
<gene>
    <name evidence="5" type="ORF">F8M41_015386</name>
</gene>